<reference evidence="2" key="1">
    <citation type="submission" date="2019-06" db="EMBL/GenBank/DDBJ databases">
        <authorList>
            <person name="Zheng W."/>
        </authorList>
    </citation>
    <scope>NUCLEOTIDE SEQUENCE</scope>
    <source>
        <strain evidence="2">QDHG01</strain>
    </source>
</reference>
<dbReference type="AlphaFoldDB" id="A0A8J8TAS2"/>
<gene>
    <name evidence="2" type="ORF">FGO68_gene8254</name>
</gene>
<sequence length="177" mass="20096">MDILPADKVEEYFLEFDELNDSSLGNSFEGAGFDSLNSLRNMGSSFIYIIMSLLYCSLVFGSKIFVSSGQVFSSIHIYHRKAGRVINSSLLQIFWSLPLRMIMQQYFIYSISSLINLIEVITKLTDKFSSTTQQQASNLHLPFQKECQWLYLALLLSSSLSFTIETGLSISRRGLEL</sequence>
<dbReference type="Proteomes" id="UP000785679">
    <property type="component" value="Unassembled WGS sequence"/>
</dbReference>
<comment type="caution">
    <text evidence="2">The sequence shown here is derived from an EMBL/GenBank/DDBJ whole genome shotgun (WGS) entry which is preliminary data.</text>
</comment>
<evidence type="ECO:0000313" key="3">
    <source>
        <dbReference type="Proteomes" id="UP000785679"/>
    </source>
</evidence>
<evidence type="ECO:0000256" key="1">
    <source>
        <dbReference type="SAM" id="Phobius"/>
    </source>
</evidence>
<protein>
    <submittedName>
        <fullName evidence="2">Uncharacterized protein</fullName>
    </submittedName>
</protein>
<keyword evidence="3" id="KW-1185">Reference proteome</keyword>
<dbReference type="EMBL" id="RRYP01000150">
    <property type="protein sequence ID" value="TNV87920.1"/>
    <property type="molecule type" value="Genomic_DNA"/>
</dbReference>
<proteinExistence type="predicted"/>
<organism evidence="2 3">
    <name type="scientific">Halteria grandinella</name>
    <dbReference type="NCBI Taxonomy" id="5974"/>
    <lineage>
        <taxon>Eukaryota</taxon>
        <taxon>Sar</taxon>
        <taxon>Alveolata</taxon>
        <taxon>Ciliophora</taxon>
        <taxon>Intramacronucleata</taxon>
        <taxon>Spirotrichea</taxon>
        <taxon>Stichotrichia</taxon>
        <taxon>Sporadotrichida</taxon>
        <taxon>Halteriidae</taxon>
        <taxon>Halteria</taxon>
    </lineage>
</organism>
<evidence type="ECO:0000313" key="2">
    <source>
        <dbReference type="EMBL" id="TNV87920.1"/>
    </source>
</evidence>
<feature type="transmembrane region" description="Helical" evidence="1">
    <location>
        <begin position="46"/>
        <end position="66"/>
    </location>
</feature>
<dbReference type="OrthoDB" id="326542at2759"/>
<keyword evidence="1" id="KW-1133">Transmembrane helix</keyword>
<keyword evidence="1" id="KW-0812">Transmembrane</keyword>
<feature type="transmembrane region" description="Helical" evidence="1">
    <location>
        <begin position="149"/>
        <end position="170"/>
    </location>
</feature>
<name>A0A8J8TAS2_HALGN</name>
<keyword evidence="1" id="KW-0472">Membrane</keyword>
<accession>A0A8J8TAS2</accession>